<dbReference type="InterPro" id="IPR011006">
    <property type="entry name" value="CheY-like_superfamily"/>
</dbReference>
<feature type="domain" description="HTH LytTR-type" evidence="4">
    <location>
        <begin position="140"/>
        <end position="249"/>
    </location>
</feature>
<keyword evidence="6" id="KW-1185">Reference proteome</keyword>
<evidence type="ECO:0000313" key="5">
    <source>
        <dbReference type="EMBL" id="SEA22078.1"/>
    </source>
</evidence>
<dbReference type="GO" id="GO:0005829">
    <property type="term" value="C:cytosol"/>
    <property type="evidence" value="ECO:0007669"/>
    <property type="project" value="TreeGrafter"/>
</dbReference>
<dbReference type="GO" id="GO:0000976">
    <property type="term" value="F:transcription cis-regulatory region binding"/>
    <property type="evidence" value="ECO:0007669"/>
    <property type="project" value="TreeGrafter"/>
</dbReference>
<sequence length="249" mass="27950">MKAIIIEDEPLSAAELRTSLAEVAPYIEVVATASSVAEAVETIDRVDHDLIFMDIHLEDGSGFDIFERADISVPVIFITAYDSYALKAFENKGIDYLLKPFGLDDLRRAIDKLGLLSGGGSASAEHGAPTQTPPVYQERFLVHMGARMKSVTTAEIAYFMADGKYLHLMTHDGKDYILDRSLTDVGEKLPPNLFFRINRRFIISFDAIREMIRYSGSRIKVLLNPPLAEGEEAFVSTDRVQDFRQWLNR</sequence>
<dbReference type="InterPro" id="IPR001789">
    <property type="entry name" value="Sig_transdc_resp-reg_receiver"/>
</dbReference>
<dbReference type="PROSITE" id="PS50110">
    <property type="entry name" value="RESPONSE_REGULATORY"/>
    <property type="match status" value="1"/>
</dbReference>
<evidence type="ECO:0000259" key="3">
    <source>
        <dbReference type="PROSITE" id="PS50110"/>
    </source>
</evidence>
<dbReference type="GO" id="GO:0006355">
    <property type="term" value="P:regulation of DNA-templated transcription"/>
    <property type="evidence" value="ECO:0007669"/>
    <property type="project" value="TreeGrafter"/>
</dbReference>
<accession>A0A1H3ZEZ2</accession>
<dbReference type="RefSeq" id="WP_010263443.1">
    <property type="nucleotide sequence ID" value="NZ_CAEG01000012.1"/>
</dbReference>
<dbReference type="SMART" id="SM00850">
    <property type="entry name" value="LytTR"/>
    <property type="match status" value="1"/>
</dbReference>
<dbReference type="SMART" id="SM00448">
    <property type="entry name" value="REC"/>
    <property type="match status" value="1"/>
</dbReference>
<feature type="modified residue" description="4-aspartylphosphate" evidence="2">
    <location>
        <position position="54"/>
    </location>
</feature>
<dbReference type="GO" id="GO:0000156">
    <property type="term" value="F:phosphorelay response regulator activity"/>
    <property type="evidence" value="ECO:0007669"/>
    <property type="project" value="TreeGrafter"/>
</dbReference>
<organism evidence="5 6">
    <name type="scientific">Alistipes timonensis JC136</name>
    <dbReference type="NCBI Taxonomy" id="1033731"/>
    <lineage>
        <taxon>Bacteria</taxon>
        <taxon>Pseudomonadati</taxon>
        <taxon>Bacteroidota</taxon>
        <taxon>Bacteroidia</taxon>
        <taxon>Bacteroidales</taxon>
        <taxon>Rikenellaceae</taxon>
        <taxon>Alistipes</taxon>
    </lineage>
</organism>
<dbReference type="InterPro" id="IPR007492">
    <property type="entry name" value="LytTR_DNA-bd_dom"/>
</dbReference>
<keyword evidence="2" id="KW-0597">Phosphoprotein</keyword>
<dbReference type="OrthoDB" id="1490554at2"/>
<dbReference type="Pfam" id="PF00072">
    <property type="entry name" value="Response_reg"/>
    <property type="match status" value="1"/>
</dbReference>
<dbReference type="PANTHER" id="PTHR48111">
    <property type="entry name" value="REGULATOR OF RPOS"/>
    <property type="match status" value="1"/>
</dbReference>
<dbReference type="EMBL" id="FNRI01000002">
    <property type="protein sequence ID" value="SEA22078.1"/>
    <property type="molecule type" value="Genomic_DNA"/>
</dbReference>
<dbReference type="Gene3D" id="2.40.50.1020">
    <property type="entry name" value="LytTr DNA-binding domain"/>
    <property type="match status" value="1"/>
</dbReference>
<evidence type="ECO:0000256" key="1">
    <source>
        <dbReference type="ARBA" id="ARBA00023125"/>
    </source>
</evidence>
<dbReference type="SUPFAM" id="SSF52172">
    <property type="entry name" value="CheY-like"/>
    <property type="match status" value="1"/>
</dbReference>
<dbReference type="PROSITE" id="PS50930">
    <property type="entry name" value="HTH_LYTTR"/>
    <property type="match status" value="1"/>
</dbReference>
<dbReference type="Pfam" id="PF04397">
    <property type="entry name" value="LytTR"/>
    <property type="match status" value="1"/>
</dbReference>
<dbReference type="Proteomes" id="UP000183253">
    <property type="component" value="Unassembled WGS sequence"/>
</dbReference>
<reference evidence="5 6" key="1">
    <citation type="submission" date="2016-10" db="EMBL/GenBank/DDBJ databases">
        <authorList>
            <person name="de Groot N.N."/>
        </authorList>
    </citation>
    <scope>NUCLEOTIDE SEQUENCE [LARGE SCALE GENOMIC DNA]</scope>
    <source>
        <strain evidence="5 6">DSM 25383</strain>
    </source>
</reference>
<evidence type="ECO:0000313" key="6">
    <source>
        <dbReference type="Proteomes" id="UP000183253"/>
    </source>
</evidence>
<protein>
    <submittedName>
        <fullName evidence="5">Two component transcriptional regulator, LytTR family</fullName>
    </submittedName>
</protein>
<dbReference type="GO" id="GO:0032993">
    <property type="term" value="C:protein-DNA complex"/>
    <property type="evidence" value="ECO:0007669"/>
    <property type="project" value="TreeGrafter"/>
</dbReference>
<gene>
    <name evidence="5" type="ORF">SAMN05444145_102185</name>
</gene>
<feature type="domain" description="Response regulatory" evidence="3">
    <location>
        <begin position="2"/>
        <end position="114"/>
    </location>
</feature>
<name>A0A1H3ZEZ2_9BACT</name>
<evidence type="ECO:0000256" key="2">
    <source>
        <dbReference type="PROSITE-ProRule" id="PRU00169"/>
    </source>
</evidence>
<dbReference type="InterPro" id="IPR039420">
    <property type="entry name" value="WalR-like"/>
</dbReference>
<keyword evidence="1" id="KW-0238">DNA-binding</keyword>
<dbReference type="PANTHER" id="PTHR48111:SF69">
    <property type="entry name" value="RESPONSE REGULATOR RECEIVER"/>
    <property type="match status" value="1"/>
</dbReference>
<dbReference type="AlphaFoldDB" id="A0A1H3ZEZ2"/>
<dbReference type="STRING" id="1033731.SAMN05444145_102185"/>
<dbReference type="Gene3D" id="3.40.50.2300">
    <property type="match status" value="1"/>
</dbReference>
<proteinExistence type="predicted"/>
<evidence type="ECO:0000259" key="4">
    <source>
        <dbReference type="PROSITE" id="PS50930"/>
    </source>
</evidence>